<dbReference type="Pfam" id="PF00067">
    <property type="entry name" value="p450"/>
    <property type="match status" value="1"/>
</dbReference>
<sequence>MYVWGWKTLPLISLVYSVFGGSVVLYGVFSQSYASKAVTGDTPLPLASPIERFMDSQVDINGHFYELIPFGTGRRICPGMPLAMRMVPVMVGSLINCFDRKLEGGILPEKLDMEEKFGITLAKLQPLRAVATLVVL</sequence>
<dbReference type="InterPro" id="IPR001128">
    <property type="entry name" value="Cyt_P450"/>
</dbReference>
<keyword evidence="10" id="KW-1185">Reference proteome</keyword>
<gene>
    <name evidence="9" type="ORF">POM88_043305</name>
</gene>
<dbReference type="PANTHER" id="PTHR47950:SF4">
    <property type="entry name" value="GERANIOL 8-HYDROXYLASE-LIKE"/>
    <property type="match status" value="1"/>
</dbReference>
<dbReference type="Gene3D" id="1.10.630.10">
    <property type="entry name" value="Cytochrome P450"/>
    <property type="match status" value="1"/>
</dbReference>
<proteinExistence type="inferred from homology"/>
<evidence type="ECO:0000313" key="9">
    <source>
        <dbReference type="EMBL" id="KAK1358831.1"/>
    </source>
</evidence>
<keyword evidence="4 7" id="KW-0560">Oxidoreductase</keyword>
<keyword evidence="5 7" id="KW-0408">Iron</keyword>
<comment type="similarity">
    <text evidence="1 7">Belongs to the cytochrome P450 family.</text>
</comment>
<comment type="caution">
    <text evidence="9">The sequence shown here is derived from an EMBL/GenBank/DDBJ whole genome shotgun (WGS) entry which is preliminary data.</text>
</comment>
<evidence type="ECO:0000256" key="6">
    <source>
        <dbReference type="ARBA" id="ARBA00023033"/>
    </source>
</evidence>
<dbReference type="EMBL" id="JAUIZM010000010">
    <property type="protein sequence ID" value="KAK1358831.1"/>
    <property type="molecule type" value="Genomic_DNA"/>
</dbReference>
<feature type="transmembrane region" description="Helical" evidence="8">
    <location>
        <begin position="12"/>
        <end position="29"/>
    </location>
</feature>
<dbReference type="GO" id="GO:0016705">
    <property type="term" value="F:oxidoreductase activity, acting on paired donors, with incorporation or reduction of molecular oxygen"/>
    <property type="evidence" value="ECO:0007669"/>
    <property type="project" value="InterPro"/>
</dbReference>
<dbReference type="InterPro" id="IPR036396">
    <property type="entry name" value="Cyt_P450_sf"/>
</dbReference>
<dbReference type="InterPro" id="IPR017972">
    <property type="entry name" value="Cyt_P450_CS"/>
</dbReference>
<evidence type="ECO:0000256" key="4">
    <source>
        <dbReference type="ARBA" id="ARBA00023002"/>
    </source>
</evidence>
<protein>
    <submittedName>
        <fullName evidence="9">Geraniol 10-hydroxylase</fullName>
    </submittedName>
</protein>
<evidence type="ECO:0000256" key="1">
    <source>
        <dbReference type="ARBA" id="ARBA00010617"/>
    </source>
</evidence>
<reference evidence="9" key="1">
    <citation type="submission" date="2023-02" db="EMBL/GenBank/DDBJ databases">
        <title>Genome of toxic invasive species Heracleum sosnowskyi carries increased number of genes despite the absence of recent whole-genome duplications.</title>
        <authorList>
            <person name="Schelkunov M."/>
            <person name="Shtratnikova V."/>
            <person name="Makarenko M."/>
            <person name="Klepikova A."/>
            <person name="Omelchenko D."/>
            <person name="Novikova G."/>
            <person name="Obukhova E."/>
            <person name="Bogdanov V."/>
            <person name="Penin A."/>
            <person name="Logacheva M."/>
        </authorList>
    </citation>
    <scope>NUCLEOTIDE SEQUENCE</scope>
    <source>
        <strain evidence="9">Hsosn_3</strain>
        <tissue evidence="9">Leaf</tissue>
    </source>
</reference>
<dbReference type="AlphaFoldDB" id="A0AAD8M2Z5"/>
<dbReference type="Proteomes" id="UP001237642">
    <property type="component" value="Unassembled WGS sequence"/>
</dbReference>
<dbReference type="GO" id="GO:0020037">
    <property type="term" value="F:heme binding"/>
    <property type="evidence" value="ECO:0007669"/>
    <property type="project" value="InterPro"/>
</dbReference>
<evidence type="ECO:0000256" key="7">
    <source>
        <dbReference type="RuleBase" id="RU000461"/>
    </source>
</evidence>
<evidence type="ECO:0000256" key="3">
    <source>
        <dbReference type="ARBA" id="ARBA00022723"/>
    </source>
</evidence>
<keyword evidence="3 7" id="KW-0479">Metal-binding</keyword>
<reference evidence="9" key="2">
    <citation type="submission" date="2023-05" db="EMBL/GenBank/DDBJ databases">
        <authorList>
            <person name="Schelkunov M.I."/>
        </authorList>
    </citation>
    <scope>NUCLEOTIDE SEQUENCE</scope>
    <source>
        <strain evidence="9">Hsosn_3</strain>
        <tissue evidence="9">Leaf</tissue>
    </source>
</reference>
<dbReference type="SUPFAM" id="SSF48264">
    <property type="entry name" value="Cytochrome P450"/>
    <property type="match status" value="1"/>
</dbReference>
<organism evidence="9 10">
    <name type="scientific">Heracleum sosnowskyi</name>
    <dbReference type="NCBI Taxonomy" id="360622"/>
    <lineage>
        <taxon>Eukaryota</taxon>
        <taxon>Viridiplantae</taxon>
        <taxon>Streptophyta</taxon>
        <taxon>Embryophyta</taxon>
        <taxon>Tracheophyta</taxon>
        <taxon>Spermatophyta</taxon>
        <taxon>Magnoliopsida</taxon>
        <taxon>eudicotyledons</taxon>
        <taxon>Gunneridae</taxon>
        <taxon>Pentapetalae</taxon>
        <taxon>asterids</taxon>
        <taxon>campanulids</taxon>
        <taxon>Apiales</taxon>
        <taxon>Apiaceae</taxon>
        <taxon>Apioideae</taxon>
        <taxon>apioid superclade</taxon>
        <taxon>Tordylieae</taxon>
        <taxon>Tordyliinae</taxon>
        <taxon>Heracleum</taxon>
    </lineage>
</organism>
<evidence type="ECO:0000256" key="8">
    <source>
        <dbReference type="SAM" id="Phobius"/>
    </source>
</evidence>
<name>A0AAD8M2Z5_9APIA</name>
<keyword evidence="8" id="KW-0472">Membrane</keyword>
<keyword evidence="6 7" id="KW-0503">Monooxygenase</keyword>
<keyword evidence="2 7" id="KW-0349">Heme</keyword>
<evidence type="ECO:0000256" key="2">
    <source>
        <dbReference type="ARBA" id="ARBA00022617"/>
    </source>
</evidence>
<dbReference type="GO" id="GO:0005506">
    <property type="term" value="F:iron ion binding"/>
    <property type="evidence" value="ECO:0007669"/>
    <property type="project" value="InterPro"/>
</dbReference>
<evidence type="ECO:0000256" key="5">
    <source>
        <dbReference type="ARBA" id="ARBA00023004"/>
    </source>
</evidence>
<keyword evidence="8" id="KW-1133">Transmembrane helix</keyword>
<dbReference type="GO" id="GO:0004497">
    <property type="term" value="F:monooxygenase activity"/>
    <property type="evidence" value="ECO:0007669"/>
    <property type="project" value="UniProtKB-KW"/>
</dbReference>
<evidence type="ECO:0000313" key="10">
    <source>
        <dbReference type="Proteomes" id="UP001237642"/>
    </source>
</evidence>
<dbReference type="PROSITE" id="PS00086">
    <property type="entry name" value="CYTOCHROME_P450"/>
    <property type="match status" value="1"/>
</dbReference>
<keyword evidence="8" id="KW-0812">Transmembrane</keyword>
<accession>A0AAD8M2Z5</accession>
<dbReference type="PANTHER" id="PTHR47950">
    <property type="entry name" value="CYTOCHROME P450, FAMILY 76, SUBFAMILY C, POLYPEPTIDE 5-RELATED"/>
    <property type="match status" value="1"/>
</dbReference>